<keyword evidence="1" id="KW-0472">Membrane</keyword>
<sequence>MLGRLSATLRAGVAGALIMGAFTVAAVPASYMLGRSHARNAQTVANYDAVVERVGQEAARLAGVATIAEARLEEDRAWRAQHVADFLADSRQLAADAAAARRAFDESADRSCPAHDDDVRLFNRALGLTAAEPRAGDPGSGADRP</sequence>
<keyword evidence="1" id="KW-0812">Transmembrane</keyword>
<organism evidence="2 3">
    <name type="scientific">Maricaulis maris</name>
    <dbReference type="NCBI Taxonomy" id="74318"/>
    <lineage>
        <taxon>Bacteria</taxon>
        <taxon>Pseudomonadati</taxon>
        <taxon>Pseudomonadota</taxon>
        <taxon>Alphaproteobacteria</taxon>
        <taxon>Maricaulales</taxon>
        <taxon>Maricaulaceae</taxon>
        <taxon>Maricaulis</taxon>
    </lineage>
</organism>
<proteinExistence type="predicted"/>
<feature type="transmembrane region" description="Helical" evidence="1">
    <location>
        <begin position="12"/>
        <end position="33"/>
    </location>
</feature>
<keyword evidence="1" id="KW-1133">Transmembrane helix</keyword>
<name>A0A495DJ74_9PROT</name>
<dbReference type="EMBL" id="RBIM01000002">
    <property type="protein sequence ID" value="RKR02689.1"/>
    <property type="molecule type" value="Genomic_DNA"/>
</dbReference>
<evidence type="ECO:0000313" key="2">
    <source>
        <dbReference type="EMBL" id="RKR02689.1"/>
    </source>
</evidence>
<evidence type="ECO:0000256" key="1">
    <source>
        <dbReference type="SAM" id="Phobius"/>
    </source>
</evidence>
<protein>
    <submittedName>
        <fullName evidence="2">Uncharacterized protein</fullName>
    </submittedName>
</protein>
<accession>A0A495DJ74</accession>
<dbReference type="AlphaFoldDB" id="A0A495DJ74"/>
<dbReference type="RefSeq" id="WP_147422618.1">
    <property type="nucleotide sequence ID" value="NZ_RBIM01000002.1"/>
</dbReference>
<comment type="caution">
    <text evidence="2">The sequence shown here is derived from an EMBL/GenBank/DDBJ whole genome shotgun (WGS) entry which is preliminary data.</text>
</comment>
<evidence type="ECO:0000313" key="3">
    <source>
        <dbReference type="Proteomes" id="UP000273675"/>
    </source>
</evidence>
<gene>
    <name evidence="2" type="ORF">C7435_0628</name>
</gene>
<dbReference type="Proteomes" id="UP000273675">
    <property type="component" value="Unassembled WGS sequence"/>
</dbReference>
<reference evidence="2 3" key="1">
    <citation type="submission" date="2018-10" db="EMBL/GenBank/DDBJ databases">
        <title>Genomic Encyclopedia of Type Strains, Phase IV (KMG-IV): sequencing the most valuable type-strain genomes for metagenomic binning, comparative biology and taxonomic classification.</title>
        <authorList>
            <person name="Goeker M."/>
        </authorList>
    </citation>
    <scope>NUCLEOTIDE SEQUENCE [LARGE SCALE GENOMIC DNA]</scope>
    <source>
        <strain evidence="2 3">DSM 4734</strain>
    </source>
</reference>